<dbReference type="Proteomes" id="UP000243006">
    <property type="component" value="Unassembled WGS sequence"/>
</dbReference>
<sequence>MCVSSFSFSISFFFFGLNKFEIFIVTTRRGGRCCWASWMENSAPAAVN</sequence>
<reference evidence="1 2" key="1">
    <citation type="submission" date="2015-04" db="EMBL/GenBank/DDBJ databases">
        <title>Draft genome of the roundworm Trichinella nativa.</title>
        <authorList>
            <person name="Mitreva M."/>
        </authorList>
    </citation>
    <scope>NUCLEOTIDE SEQUENCE [LARGE SCALE GENOMIC DNA]</scope>
    <source>
        <strain evidence="1 2">ISS45</strain>
    </source>
</reference>
<dbReference type="AlphaFoldDB" id="A0A1Y3ERA1"/>
<dbReference type="EMBL" id="LVZM01007790">
    <property type="protein sequence ID" value="OUC46069.1"/>
    <property type="molecule type" value="Genomic_DNA"/>
</dbReference>
<organism evidence="1 2">
    <name type="scientific">Trichinella nativa</name>
    <dbReference type="NCBI Taxonomy" id="6335"/>
    <lineage>
        <taxon>Eukaryota</taxon>
        <taxon>Metazoa</taxon>
        <taxon>Ecdysozoa</taxon>
        <taxon>Nematoda</taxon>
        <taxon>Enoplea</taxon>
        <taxon>Dorylaimia</taxon>
        <taxon>Trichinellida</taxon>
        <taxon>Trichinellidae</taxon>
        <taxon>Trichinella</taxon>
    </lineage>
</organism>
<evidence type="ECO:0000313" key="1">
    <source>
        <dbReference type="EMBL" id="OUC46069.1"/>
    </source>
</evidence>
<comment type="caution">
    <text evidence="1">The sequence shown here is derived from an EMBL/GenBank/DDBJ whole genome shotgun (WGS) entry which is preliminary data.</text>
</comment>
<evidence type="ECO:0000313" key="2">
    <source>
        <dbReference type="Proteomes" id="UP000243006"/>
    </source>
</evidence>
<gene>
    <name evidence="1" type="ORF">D917_08016</name>
</gene>
<proteinExistence type="predicted"/>
<name>A0A1Y3ERA1_9BILA</name>
<accession>A0A1Y3ERA1</accession>
<protein>
    <submittedName>
        <fullName evidence="1">Uncharacterized protein</fullName>
    </submittedName>
</protein>